<feature type="domain" description="RING-type" evidence="7">
    <location>
        <begin position="20"/>
        <end position="60"/>
    </location>
</feature>
<keyword evidence="5" id="KW-0175">Coiled coil</keyword>
<feature type="coiled-coil region" evidence="5">
    <location>
        <begin position="130"/>
        <end position="192"/>
    </location>
</feature>
<feature type="compositionally biased region" description="Polar residues" evidence="6">
    <location>
        <begin position="223"/>
        <end position="233"/>
    </location>
</feature>
<accession>A0A1V8TDS6</accession>
<dbReference type="Pfam" id="PF14634">
    <property type="entry name" value="zf-RING_5"/>
    <property type="match status" value="1"/>
</dbReference>
<dbReference type="Gene3D" id="3.30.40.10">
    <property type="entry name" value="Zinc/RING finger domain, C3HC4 (zinc finger)"/>
    <property type="match status" value="1"/>
</dbReference>
<dbReference type="InterPro" id="IPR017907">
    <property type="entry name" value="Znf_RING_CS"/>
</dbReference>
<evidence type="ECO:0000256" key="2">
    <source>
        <dbReference type="ARBA" id="ARBA00022771"/>
    </source>
</evidence>
<evidence type="ECO:0000313" key="9">
    <source>
        <dbReference type="Proteomes" id="UP000192596"/>
    </source>
</evidence>
<evidence type="ECO:0000259" key="7">
    <source>
        <dbReference type="PROSITE" id="PS50089"/>
    </source>
</evidence>
<organism evidence="8 9">
    <name type="scientific">Cryoendolithus antarcticus</name>
    <dbReference type="NCBI Taxonomy" id="1507870"/>
    <lineage>
        <taxon>Eukaryota</taxon>
        <taxon>Fungi</taxon>
        <taxon>Dikarya</taxon>
        <taxon>Ascomycota</taxon>
        <taxon>Pezizomycotina</taxon>
        <taxon>Dothideomycetes</taxon>
        <taxon>Dothideomycetidae</taxon>
        <taxon>Cladosporiales</taxon>
        <taxon>Cladosporiaceae</taxon>
        <taxon>Cryoendolithus</taxon>
    </lineage>
</organism>
<dbReference type="PROSITE" id="PS00518">
    <property type="entry name" value="ZF_RING_1"/>
    <property type="match status" value="1"/>
</dbReference>
<dbReference type="InterPro" id="IPR013083">
    <property type="entry name" value="Znf_RING/FYVE/PHD"/>
</dbReference>
<keyword evidence="3" id="KW-0862">Zinc</keyword>
<dbReference type="Proteomes" id="UP000192596">
    <property type="component" value="Unassembled WGS sequence"/>
</dbReference>
<dbReference type="InterPro" id="IPR042448">
    <property type="entry name" value="CCNB1IP1"/>
</dbReference>
<gene>
    <name evidence="8" type="ORF">B0A48_04809</name>
</gene>
<dbReference type="PANTHER" id="PTHR14305:SF0">
    <property type="entry name" value="E3 UBIQUITIN-PROTEIN LIGASE CCNB1IP1"/>
    <property type="match status" value="1"/>
</dbReference>
<dbReference type="GO" id="GO:0061630">
    <property type="term" value="F:ubiquitin protein ligase activity"/>
    <property type="evidence" value="ECO:0007669"/>
    <property type="project" value="InterPro"/>
</dbReference>
<name>A0A1V8TDS6_9PEZI</name>
<evidence type="ECO:0000256" key="4">
    <source>
        <dbReference type="PROSITE-ProRule" id="PRU00175"/>
    </source>
</evidence>
<dbReference type="SUPFAM" id="SSF57850">
    <property type="entry name" value="RING/U-box"/>
    <property type="match status" value="1"/>
</dbReference>
<reference evidence="9" key="1">
    <citation type="submission" date="2017-03" db="EMBL/GenBank/DDBJ databases">
        <title>Genomes of endolithic fungi from Antarctica.</title>
        <authorList>
            <person name="Coleine C."/>
            <person name="Masonjones S."/>
            <person name="Stajich J.E."/>
        </authorList>
    </citation>
    <scope>NUCLEOTIDE SEQUENCE [LARGE SCALE GENOMIC DNA]</scope>
    <source>
        <strain evidence="9">CCFEE 5527</strain>
    </source>
</reference>
<keyword evidence="2 4" id="KW-0863">Zinc-finger</keyword>
<feature type="region of interest" description="Disordered" evidence="6">
    <location>
        <begin position="286"/>
        <end position="339"/>
    </location>
</feature>
<evidence type="ECO:0000256" key="3">
    <source>
        <dbReference type="ARBA" id="ARBA00022833"/>
    </source>
</evidence>
<evidence type="ECO:0000256" key="1">
    <source>
        <dbReference type="ARBA" id="ARBA00022723"/>
    </source>
</evidence>
<dbReference type="PROSITE" id="PS50089">
    <property type="entry name" value="ZF_RING_2"/>
    <property type="match status" value="1"/>
</dbReference>
<dbReference type="InterPro" id="IPR001841">
    <property type="entry name" value="Znf_RING"/>
</dbReference>
<dbReference type="GO" id="GO:0007131">
    <property type="term" value="P:reciprocal meiotic recombination"/>
    <property type="evidence" value="ECO:0007669"/>
    <property type="project" value="InterPro"/>
</dbReference>
<dbReference type="SMART" id="SM00184">
    <property type="entry name" value="RING"/>
    <property type="match status" value="1"/>
</dbReference>
<proteinExistence type="predicted"/>
<evidence type="ECO:0000313" key="8">
    <source>
        <dbReference type="EMBL" id="OQO09411.1"/>
    </source>
</evidence>
<protein>
    <recommendedName>
        <fullName evidence="7">RING-type domain-containing protein</fullName>
    </recommendedName>
</protein>
<feature type="region of interest" description="Disordered" evidence="6">
    <location>
        <begin position="211"/>
        <end position="239"/>
    </location>
</feature>
<dbReference type="EMBL" id="NAJO01000010">
    <property type="protein sequence ID" value="OQO09411.1"/>
    <property type="molecule type" value="Genomic_DNA"/>
</dbReference>
<dbReference type="GO" id="GO:0000795">
    <property type="term" value="C:synaptonemal complex"/>
    <property type="evidence" value="ECO:0007669"/>
    <property type="project" value="InterPro"/>
</dbReference>
<dbReference type="STRING" id="1507870.A0A1V8TDS6"/>
<dbReference type="OrthoDB" id="441210at2759"/>
<comment type="caution">
    <text evidence="8">The sequence shown here is derived from an EMBL/GenBank/DDBJ whole genome shotgun (WGS) entry which is preliminary data.</text>
</comment>
<evidence type="ECO:0000256" key="5">
    <source>
        <dbReference type="SAM" id="Coils"/>
    </source>
</evidence>
<evidence type="ECO:0000256" key="6">
    <source>
        <dbReference type="SAM" id="MobiDB-lite"/>
    </source>
</evidence>
<keyword evidence="9" id="KW-1185">Reference proteome</keyword>
<dbReference type="GO" id="GO:0008270">
    <property type="term" value="F:zinc ion binding"/>
    <property type="evidence" value="ECO:0007669"/>
    <property type="project" value="UniProtKB-KW"/>
</dbReference>
<keyword evidence="1" id="KW-0479">Metal-binding</keyword>
<dbReference type="InParanoid" id="A0A1V8TDS6"/>
<sequence>MADGTPTDEGFTLHCNAAGCRRSLTQEAIVTTCSHIFCRPCAERSELYAPEGERRCPTCKGDLNNPDDAAITDLNPSEDYIASVLNGLRPESILQAATRGLLFWVYQSGQEIEYQKYVGQTLHQRHNQIVSQLQTVSDEANATINKLETNLNEIAGKAKKLEDRDKQWKAAYQQLRVSNDKLKADYAKFKQKDLSGNNKLNAEEDVAYALQSGPLPPGARGMSLQSRSSNGSAPNLPVPGTPYRQPLQNITHTVQRPSHMAPGYQTSRMGTMNTMHAAATPRHAPLGNIDPNIPQSRSQGTSSGGMSIGARYGKPPVQQMGHDMTSRRRSGLREEFVVR</sequence>
<dbReference type="AlphaFoldDB" id="A0A1V8TDS6"/>
<dbReference type="PANTHER" id="PTHR14305">
    <property type="entry name" value="E3 UBIQUITIN-PROTEIN LIGASE CCNB1IP1"/>
    <property type="match status" value="1"/>
</dbReference>